<gene>
    <name evidence="2" type="ORF">NE237_012784</name>
</gene>
<evidence type="ECO:0000313" key="3">
    <source>
        <dbReference type="Proteomes" id="UP001141806"/>
    </source>
</evidence>
<evidence type="ECO:0000256" key="1">
    <source>
        <dbReference type="SAM" id="MobiDB-lite"/>
    </source>
</evidence>
<reference evidence="2" key="1">
    <citation type="journal article" date="2023" name="Plant J.">
        <title>The genome of the king protea, Protea cynaroides.</title>
        <authorList>
            <person name="Chang J."/>
            <person name="Duong T.A."/>
            <person name="Schoeman C."/>
            <person name="Ma X."/>
            <person name="Roodt D."/>
            <person name="Barker N."/>
            <person name="Li Z."/>
            <person name="Van de Peer Y."/>
            <person name="Mizrachi E."/>
        </authorList>
    </citation>
    <scope>NUCLEOTIDE SEQUENCE</scope>
    <source>
        <tissue evidence="2">Young leaves</tissue>
    </source>
</reference>
<sequence length="231" mass="25493">MCKALGRPVGIDRNTTNKIVGRFARLQVEVVIGGQRPEEIMVNVSMVNSVERWADVENDGDSDNEQDPMLEEGELVQSPVRDAGDLRCDEVLGDMGDVVDVPNVISCVGQGTEKESTAQGVLVPSISVGDFEDNHLRTLTSTPRGSTSIGPQGFLRVVLEEKFLCSLSYVSTVVARDRCIFPIVVFAWRKGENRWTMLAVGSTRGRRGSLITNNLGFSHQRKPKHWSEYIS</sequence>
<protein>
    <submittedName>
        <fullName evidence="2">Uncharacterized protein</fullName>
    </submittedName>
</protein>
<name>A0A9Q0GXF3_9MAGN</name>
<dbReference type="OrthoDB" id="1924068at2759"/>
<dbReference type="Proteomes" id="UP001141806">
    <property type="component" value="Unassembled WGS sequence"/>
</dbReference>
<proteinExistence type="predicted"/>
<dbReference type="EMBL" id="JAMYWD010000011">
    <property type="protein sequence ID" value="KAJ4956001.1"/>
    <property type="molecule type" value="Genomic_DNA"/>
</dbReference>
<keyword evidence="3" id="KW-1185">Reference proteome</keyword>
<feature type="compositionally biased region" description="Acidic residues" evidence="1">
    <location>
        <begin position="57"/>
        <end position="74"/>
    </location>
</feature>
<feature type="region of interest" description="Disordered" evidence="1">
    <location>
        <begin position="57"/>
        <end position="76"/>
    </location>
</feature>
<accession>A0A9Q0GXF3</accession>
<evidence type="ECO:0000313" key="2">
    <source>
        <dbReference type="EMBL" id="KAJ4956001.1"/>
    </source>
</evidence>
<dbReference type="AlphaFoldDB" id="A0A9Q0GXF3"/>
<comment type="caution">
    <text evidence="2">The sequence shown here is derived from an EMBL/GenBank/DDBJ whole genome shotgun (WGS) entry which is preliminary data.</text>
</comment>
<organism evidence="2 3">
    <name type="scientific">Protea cynaroides</name>
    <dbReference type="NCBI Taxonomy" id="273540"/>
    <lineage>
        <taxon>Eukaryota</taxon>
        <taxon>Viridiplantae</taxon>
        <taxon>Streptophyta</taxon>
        <taxon>Embryophyta</taxon>
        <taxon>Tracheophyta</taxon>
        <taxon>Spermatophyta</taxon>
        <taxon>Magnoliopsida</taxon>
        <taxon>Proteales</taxon>
        <taxon>Proteaceae</taxon>
        <taxon>Protea</taxon>
    </lineage>
</organism>